<accession>A0A976FJZ0</accession>
<organism evidence="3 4">
    <name type="scientific">Bremia lactucae</name>
    <name type="common">Lettuce downy mildew</name>
    <dbReference type="NCBI Taxonomy" id="4779"/>
    <lineage>
        <taxon>Eukaryota</taxon>
        <taxon>Sar</taxon>
        <taxon>Stramenopiles</taxon>
        <taxon>Oomycota</taxon>
        <taxon>Peronosporomycetes</taxon>
        <taxon>Peronosporales</taxon>
        <taxon>Peronosporaceae</taxon>
        <taxon>Bremia</taxon>
    </lineage>
</organism>
<evidence type="ECO:0000313" key="3">
    <source>
        <dbReference type="EMBL" id="TDH68046.1"/>
    </source>
</evidence>
<dbReference type="GeneID" id="94351914"/>
<sequence length="398" mass="44394">MCAFPSIKLTYLDVAGRAEANRLAFYIGNVPFEDKRLSRAEFASVKKTLPLGQIPILEVDGEVLTQSHAITRFAGRLGGLYPVSAPYLALRIDELLHALGEIEEMMLVSFLETDVEKMKASREELATDLIPRYAKLFESRLAKMQEIPAFQTEKVFIHDVAIYCWAEPLRSGNTGHIPCTVLDGYRFLIEAYDKAANHPKVKEWYTIQHSAPKLKLTYLAAPGRAEPIRLAFFIGGVEFEDERLTPEEMLARKPSLPFNQVPVLEVDGEVVAQSLAILRYAGTLSGLYPVTQPIVAYRVDELLEIIDEVCNYPLWKTFFREKDAEKRSVMRVELVGGALAKALNGLEKIIKRNHGPYAAGAKLTVADLAIYGMLLGIKNGTADVDTNTADNFENLQCV</sequence>
<gene>
    <name evidence="3" type="ORF">CCR75_008189</name>
</gene>
<dbReference type="PROSITE" id="PS50404">
    <property type="entry name" value="GST_NTER"/>
    <property type="match status" value="2"/>
</dbReference>
<dbReference type="InterPro" id="IPR010987">
    <property type="entry name" value="Glutathione-S-Trfase_C-like"/>
</dbReference>
<dbReference type="Gene3D" id="1.20.1050.10">
    <property type="match status" value="2"/>
</dbReference>
<evidence type="ECO:0000313" key="4">
    <source>
        <dbReference type="Proteomes" id="UP000294530"/>
    </source>
</evidence>
<dbReference type="InterPro" id="IPR050213">
    <property type="entry name" value="GST_superfamily"/>
</dbReference>
<dbReference type="InterPro" id="IPR036249">
    <property type="entry name" value="Thioredoxin-like_sf"/>
</dbReference>
<dbReference type="PANTHER" id="PTHR11571:SF252">
    <property type="entry name" value="GLUTATHIONE S-TRANSFERASE"/>
    <property type="match status" value="1"/>
</dbReference>
<reference evidence="3 4" key="1">
    <citation type="journal article" date="2021" name="Genome Biol.">
        <title>AFLAP: assembly-free linkage analysis pipeline using k-mers from genome sequencing data.</title>
        <authorList>
            <person name="Fletcher K."/>
            <person name="Zhang L."/>
            <person name="Gil J."/>
            <person name="Han R."/>
            <person name="Cavanaugh K."/>
            <person name="Michelmore R."/>
        </authorList>
    </citation>
    <scope>NUCLEOTIDE SEQUENCE [LARGE SCALE GENOMIC DNA]</scope>
    <source>
        <strain evidence="3 4">SF5</strain>
    </source>
</reference>
<protein>
    <recommendedName>
        <fullName evidence="5">Glutathione transferase</fullName>
    </recommendedName>
</protein>
<feature type="domain" description="GST C-terminal" evidence="2">
    <location>
        <begin position="292"/>
        <end position="398"/>
    </location>
</feature>
<dbReference type="InterPro" id="IPR004045">
    <property type="entry name" value="Glutathione_S-Trfase_N"/>
</dbReference>
<dbReference type="AlphaFoldDB" id="A0A976FJZ0"/>
<dbReference type="Pfam" id="PF02798">
    <property type="entry name" value="GST_N"/>
    <property type="match status" value="2"/>
</dbReference>
<dbReference type="SUPFAM" id="SSF52833">
    <property type="entry name" value="Thioredoxin-like"/>
    <property type="match status" value="2"/>
</dbReference>
<dbReference type="SFLD" id="SFLDS00019">
    <property type="entry name" value="Glutathione_Transferase_(cytos"/>
    <property type="match status" value="2"/>
</dbReference>
<dbReference type="PROSITE" id="PS50405">
    <property type="entry name" value="GST_CTER"/>
    <property type="match status" value="2"/>
</dbReference>
<dbReference type="Gene3D" id="3.40.30.10">
    <property type="entry name" value="Glutaredoxin"/>
    <property type="match status" value="2"/>
</dbReference>
<feature type="domain" description="GST C-terminal" evidence="2">
    <location>
        <begin position="85"/>
        <end position="216"/>
    </location>
</feature>
<dbReference type="Proteomes" id="UP000294530">
    <property type="component" value="Unassembled WGS sequence"/>
</dbReference>
<dbReference type="EMBL" id="SHOA02000013">
    <property type="protein sequence ID" value="TDH68046.1"/>
    <property type="molecule type" value="Genomic_DNA"/>
</dbReference>
<keyword evidence="4" id="KW-1185">Reference proteome</keyword>
<proteinExistence type="predicted"/>
<dbReference type="InterPro" id="IPR040079">
    <property type="entry name" value="Glutathione_S-Trfase"/>
</dbReference>
<dbReference type="PANTHER" id="PTHR11571">
    <property type="entry name" value="GLUTATHIONE S-TRANSFERASE"/>
    <property type="match status" value="1"/>
</dbReference>
<comment type="caution">
    <text evidence="3">The sequence shown here is derived from an EMBL/GenBank/DDBJ whole genome shotgun (WGS) entry which is preliminary data.</text>
</comment>
<dbReference type="InterPro" id="IPR004046">
    <property type="entry name" value="GST_C"/>
</dbReference>
<dbReference type="OrthoDB" id="420389at2759"/>
<evidence type="ECO:0000259" key="2">
    <source>
        <dbReference type="PROSITE" id="PS50405"/>
    </source>
</evidence>
<evidence type="ECO:0008006" key="5">
    <source>
        <dbReference type="Google" id="ProtNLM"/>
    </source>
</evidence>
<dbReference type="SUPFAM" id="SSF47616">
    <property type="entry name" value="GST C-terminal domain-like"/>
    <property type="match status" value="2"/>
</dbReference>
<dbReference type="RefSeq" id="XP_067817545.1">
    <property type="nucleotide sequence ID" value="XM_067966243.1"/>
</dbReference>
<name>A0A976FJZ0_BRELC</name>
<dbReference type="CDD" id="cd03039">
    <property type="entry name" value="GST_N_Sigma_like"/>
    <property type="match status" value="2"/>
</dbReference>
<dbReference type="GO" id="GO:0004364">
    <property type="term" value="F:glutathione transferase activity"/>
    <property type="evidence" value="ECO:0007669"/>
    <property type="project" value="TreeGrafter"/>
</dbReference>
<dbReference type="InterPro" id="IPR036282">
    <property type="entry name" value="Glutathione-S-Trfase_C_sf"/>
</dbReference>
<dbReference type="GO" id="GO:0006749">
    <property type="term" value="P:glutathione metabolic process"/>
    <property type="evidence" value="ECO:0007669"/>
    <property type="project" value="TreeGrafter"/>
</dbReference>
<feature type="domain" description="GST N-terminal" evidence="1">
    <location>
        <begin position="212"/>
        <end position="289"/>
    </location>
</feature>
<feature type="domain" description="GST N-terminal" evidence="1">
    <location>
        <begin position="5"/>
        <end position="82"/>
    </location>
</feature>
<dbReference type="Pfam" id="PF14497">
    <property type="entry name" value="GST_C_3"/>
    <property type="match status" value="2"/>
</dbReference>
<dbReference type="KEGG" id="blac:94351914"/>
<evidence type="ECO:0000259" key="1">
    <source>
        <dbReference type="PROSITE" id="PS50404"/>
    </source>
</evidence>